<dbReference type="STRING" id="252305.OB2597_13783"/>
<protein>
    <submittedName>
        <fullName evidence="2">Uncharacterized protein</fullName>
    </submittedName>
</protein>
<evidence type="ECO:0000256" key="1">
    <source>
        <dbReference type="SAM" id="SignalP"/>
    </source>
</evidence>
<evidence type="ECO:0000313" key="2">
    <source>
        <dbReference type="EMBL" id="EAQ03219.1"/>
    </source>
</evidence>
<feature type="chain" id="PRO_5002658842" evidence="1">
    <location>
        <begin position="22"/>
        <end position="109"/>
    </location>
</feature>
<dbReference type="OrthoDB" id="7871819at2"/>
<organism evidence="2 3">
    <name type="scientific">Pseudooceanicola batsensis (strain ATCC BAA-863 / DSM 15984 / KCTC 12145 / HTCC2597)</name>
    <name type="common">Oceanicola batsensis</name>
    <dbReference type="NCBI Taxonomy" id="252305"/>
    <lineage>
        <taxon>Bacteria</taxon>
        <taxon>Pseudomonadati</taxon>
        <taxon>Pseudomonadota</taxon>
        <taxon>Alphaproteobacteria</taxon>
        <taxon>Rhodobacterales</taxon>
        <taxon>Paracoccaceae</taxon>
        <taxon>Pseudooceanicola</taxon>
    </lineage>
</organism>
<evidence type="ECO:0000313" key="3">
    <source>
        <dbReference type="Proteomes" id="UP000004318"/>
    </source>
</evidence>
<accession>A3TYI5</accession>
<dbReference type="HOGENOM" id="CLU_2181164_0_0_5"/>
<feature type="signal peptide" evidence="1">
    <location>
        <begin position="1"/>
        <end position="21"/>
    </location>
</feature>
<keyword evidence="1" id="KW-0732">Signal</keyword>
<sequence length="109" mass="11292">MRRIGLIALLALSGATTGALAQTGERCALVGQMAGSVWLEMIQALGDAQADAVESAIGRLDHLTATYARIGCDQRALNATFDCVLDGGAPAGPRAVLRQCMARHGIAQE</sequence>
<reference evidence="2 3" key="1">
    <citation type="journal article" date="2010" name="J. Bacteriol.">
        <title>Genome sequences of Oceanicola granulosus HTCC2516(T) and Oceanicola batsensis HTCC2597(TDelta).</title>
        <authorList>
            <person name="Thrash J.C."/>
            <person name="Cho J.C."/>
            <person name="Vergin K.L."/>
            <person name="Giovannoni S.J."/>
        </authorList>
    </citation>
    <scope>NUCLEOTIDE SEQUENCE [LARGE SCALE GENOMIC DNA]</scope>
    <source>
        <strain evidence="3">ATCC BAA-863 / DSM 15984 / KCTC 12145 / HTCC2597</strain>
    </source>
</reference>
<gene>
    <name evidence="2" type="ORF">OB2597_13783</name>
</gene>
<dbReference type="Proteomes" id="UP000004318">
    <property type="component" value="Unassembled WGS sequence"/>
</dbReference>
<dbReference type="AlphaFoldDB" id="A3TYI5"/>
<keyword evidence="3" id="KW-1185">Reference proteome</keyword>
<comment type="caution">
    <text evidence="2">The sequence shown here is derived from an EMBL/GenBank/DDBJ whole genome shotgun (WGS) entry which is preliminary data.</text>
</comment>
<proteinExistence type="predicted"/>
<dbReference type="RefSeq" id="WP_009806973.1">
    <property type="nucleotide sequence ID" value="NZ_CH724131.1"/>
</dbReference>
<name>A3TYI5_PSEBH</name>
<dbReference type="EMBL" id="AAMO01000005">
    <property type="protein sequence ID" value="EAQ03219.1"/>
    <property type="molecule type" value="Genomic_DNA"/>
</dbReference>